<accession>A0ABU6GPP5</accession>
<reference evidence="1 2" key="1">
    <citation type="submission" date="2023-03" db="EMBL/GenBank/DDBJ databases">
        <title>Bacillus Genome Sequencing.</title>
        <authorList>
            <person name="Dunlap C."/>
        </authorList>
    </citation>
    <scope>NUCLEOTIDE SEQUENCE [LARGE SCALE GENOMIC DNA]</scope>
    <source>
        <strain evidence="1 2">BD-525</strain>
    </source>
</reference>
<dbReference type="EMBL" id="JARLKZ010000014">
    <property type="protein sequence ID" value="MEC0241729.1"/>
    <property type="molecule type" value="Genomic_DNA"/>
</dbReference>
<protein>
    <submittedName>
        <fullName evidence="1">Uncharacterized protein</fullName>
    </submittedName>
</protein>
<evidence type="ECO:0000313" key="1">
    <source>
        <dbReference type="EMBL" id="MEC0241729.1"/>
    </source>
</evidence>
<comment type="caution">
    <text evidence="1">The sequence shown here is derived from an EMBL/GenBank/DDBJ whole genome shotgun (WGS) entry which is preliminary data.</text>
</comment>
<keyword evidence="2" id="KW-1185">Reference proteome</keyword>
<name>A0ABU6GPP5_9BACL</name>
<sequence length="118" mass="13824">MKTKKRVYRSVKSGTRRRKQLIARKARLLRTKKLRQHKVKRQLVKGGKRRYQRLGVVRRKRKRRWVNPVLPAPVEQSALPQAPDAAYTEGYDEAYNEGFNAGFAKGYEDGHQLAYQSK</sequence>
<dbReference type="RefSeq" id="WP_326089400.1">
    <property type="nucleotide sequence ID" value="NZ_JARLKZ010000014.1"/>
</dbReference>
<gene>
    <name evidence="1" type="ORF">P4H66_18095</name>
</gene>
<proteinExistence type="predicted"/>
<evidence type="ECO:0000313" key="2">
    <source>
        <dbReference type="Proteomes" id="UP001344632"/>
    </source>
</evidence>
<organism evidence="1 2">
    <name type="scientific">Paenibacillus dokdonensis</name>
    <dbReference type="NCBI Taxonomy" id="2567944"/>
    <lineage>
        <taxon>Bacteria</taxon>
        <taxon>Bacillati</taxon>
        <taxon>Bacillota</taxon>
        <taxon>Bacilli</taxon>
        <taxon>Bacillales</taxon>
        <taxon>Paenibacillaceae</taxon>
        <taxon>Paenibacillus</taxon>
    </lineage>
</organism>
<dbReference type="Proteomes" id="UP001344632">
    <property type="component" value="Unassembled WGS sequence"/>
</dbReference>